<proteinExistence type="inferred from homology"/>
<accession>A0A836C8X1</accession>
<dbReference type="HAMAP" id="MF_01481">
    <property type="entry name" value="PSII_Psb27"/>
    <property type="match status" value="1"/>
</dbReference>
<dbReference type="Gene3D" id="1.20.58.810">
    <property type="entry name" value="Photosystem II Pbs27"/>
    <property type="match status" value="1"/>
</dbReference>
<dbReference type="PANTHER" id="PTHR34041:SF1">
    <property type="entry name" value="PHOTOSYSTEM II REPAIR PROTEIN PSB27-H1, CHLOROPLASTIC"/>
    <property type="match status" value="1"/>
</dbReference>
<dbReference type="InterPro" id="IPR006311">
    <property type="entry name" value="TAT_signal"/>
</dbReference>
<feature type="signal peptide" evidence="1">
    <location>
        <begin position="1"/>
        <end position="17"/>
    </location>
</feature>
<dbReference type="GO" id="GO:0010207">
    <property type="term" value="P:photosystem II assembly"/>
    <property type="evidence" value="ECO:0007669"/>
    <property type="project" value="InterPro"/>
</dbReference>
<dbReference type="EMBL" id="JAFCMP010000525">
    <property type="protein sequence ID" value="KAG5177430.1"/>
    <property type="molecule type" value="Genomic_DNA"/>
</dbReference>
<reference evidence="2" key="1">
    <citation type="submission" date="2021-02" db="EMBL/GenBank/DDBJ databases">
        <title>First Annotated Genome of the Yellow-green Alga Tribonema minus.</title>
        <authorList>
            <person name="Mahan K.M."/>
        </authorList>
    </citation>
    <scope>NUCLEOTIDE SEQUENCE</scope>
    <source>
        <strain evidence="2">UTEX B ZZ1240</strain>
    </source>
</reference>
<dbReference type="PANTHER" id="PTHR34041">
    <property type="entry name" value="PHOTOSYSTEM II REPAIR PROTEIN PSB27-H1, CHLOROPLASTIC"/>
    <property type="match status" value="1"/>
</dbReference>
<organism evidence="2 3">
    <name type="scientific">Tribonema minus</name>
    <dbReference type="NCBI Taxonomy" id="303371"/>
    <lineage>
        <taxon>Eukaryota</taxon>
        <taxon>Sar</taxon>
        <taxon>Stramenopiles</taxon>
        <taxon>Ochrophyta</taxon>
        <taxon>PX clade</taxon>
        <taxon>Xanthophyceae</taxon>
        <taxon>Tribonematales</taxon>
        <taxon>Tribonemataceae</taxon>
        <taxon>Tribonema</taxon>
    </lineage>
</organism>
<dbReference type="InterPro" id="IPR038450">
    <property type="entry name" value="PSII_Psb27_sf"/>
</dbReference>
<name>A0A836C8X1_9STRA</name>
<dbReference type="InterPro" id="IPR025585">
    <property type="entry name" value="PSII_Psb27"/>
</dbReference>
<dbReference type="GO" id="GO:0010206">
    <property type="term" value="P:photosystem II repair"/>
    <property type="evidence" value="ECO:0007669"/>
    <property type="project" value="InterPro"/>
</dbReference>
<dbReference type="Pfam" id="PF13326">
    <property type="entry name" value="PSII_Pbs27"/>
    <property type="match status" value="1"/>
</dbReference>
<keyword evidence="1" id="KW-0732">Signal</keyword>
<gene>
    <name evidence="2" type="ORF">JKP88DRAFT_261437</name>
</gene>
<protein>
    <submittedName>
        <fullName evidence="2">Photosystem II Pbs27-domain-containing protein</fullName>
    </submittedName>
</protein>
<dbReference type="OrthoDB" id="419533at2759"/>
<comment type="caution">
    <text evidence="2">The sequence shown here is derived from an EMBL/GenBank/DDBJ whole genome shotgun (WGS) entry which is preliminary data.</text>
</comment>
<sequence length="184" mass="20003">MKSTAVATLALVGAASAFHSVTMTVPKSAQVAQDFSRRGFLSTVAAAGAAAVAPALAIAADGTPAVEKVPLGPMPVDWGLTKDYYTDASKVVSHMRYATSMEKGAANIENVAKNCRQEMIDFVSYYRRFPNVSGKLSYSNLYTSINVLAGHYASYGPKFPVPEKRRKRLMEEYSQIDKAIKRQR</sequence>
<evidence type="ECO:0000256" key="1">
    <source>
        <dbReference type="SAM" id="SignalP"/>
    </source>
</evidence>
<dbReference type="AlphaFoldDB" id="A0A836C8X1"/>
<dbReference type="GO" id="GO:0009523">
    <property type="term" value="C:photosystem II"/>
    <property type="evidence" value="ECO:0007669"/>
    <property type="project" value="InterPro"/>
</dbReference>
<dbReference type="Proteomes" id="UP000664859">
    <property type="component" value="Unassembled WGS sequence"/>
</dbReference>
<evidence type="ECO:0000313" key="2">
    <source>
        <dbReference type="EMBL" id="KAG5177430.1"/>
    </source>
</evidence>
<feature type="chain" id="PRO_5032849584" evidence="1">
    <location>
        <begin position="18"/>
        <end position="184"/>
    </location>
</feature>
<dbReference type="PROSITE" id="PS51318">
    <property type="entry name" value="TAT"/>
    <property type="match status" value="1"/>
</dbReference>
<evidence type="ECO:0000313" key="3">
    <source>
        <dbReference type="Proteomes" id="UP000664859"/>
    </source>
</evidence>
<keyword evidence="3" id="KW-1185">Reference proteome</keyword>